<organism evidence="2 3">
    <name type="scientific">Strongylocentrotus purpuratus</name>
    <name type="common">Purple sea urchin</name>
    <dbReference type="NCBI Taxonomy" id="7668"/>
    <lineage>
        <taxon>Eukaryota</taxon>
        <taxon>Metazoa</taxon>
        <taxon>Echinodermata</taxon>
        <taxon>Eleutherozoa</taxon>
        <taxon>Echinozoa</taxon>
        <taxon>Echinoidea</taxon>
        <taxon>Euechinoidea</taxon>
        <taxon>Echinacea</taxon>
        <taxon>Camarodonta</taxon>
        <taxon>Echinidea</taxon>
        <taxon>Strongylocentrotidae</taxon>
        <taxon>Strongylocentrotus</taxon>
    </lineage>
</organism>
<feature type="compositionally biased region" description="Low complexity" evidence="1">
    <location>
        <begin position="413"/>
        <end position="430"/>
    </location>
</feature>
<evidence type="ECO:0000256" key="1">
    <source>
        <dbReference type="SAM" id="MobiDB-lite"/>
    </source>
</evidence>
<dbReference type="InParanoid" id="A0A7M7NPT6"/>
<sequence>MHGGCAETSGTIFIWAKYALAECYTTACAAGRPWSRQTSSNRRRKMTSTSSKKRSKKLQTFSGDYTKKWSCIVPSKRNTNSACCTHCSSDFGIGHGGSNDIQVHLKSVKHRTAAAEASSNSRSHDIAQFFVAKDNSVTNAEVKFTQFLIEHNIAFSAADHLSQLVKNAFPDSKIASKYACRRSKATAIARTLGQETKGDIIRKIREKPFSISTDGSSDRGADEQLYPILVRYFDDDAQHVVTVLLEIATTKGSSTGKNIFQLLDQALTENKIPWKNVTCFSADNAAVMMGVHNGVAAFVREKNPEVYVNGCVCHLLHLAAEKGAQQLPSSPVDLLIPIFYYLEKSSKRHKAFREVQSCCDVKQHAILKHVCTRWLSLEQALNRLIEQWVPLVEFFRSESETSSSSAQKKKSVQSKTTAKKVQPQPQPQKKNTGNAKVSVTSSKPVSGKASTSSESSSGTKRKIEDSHQNRGKQLKPSSSHQVHQPSQKKSSGYIIPHIAKTSSSKPALGKSSTTPASVSKASTSKSSPVVTKTLSSHGTAPSTSAFPSTSSIGKKASDVTKKDLPKGTKVGSGKVKMPPPRSSWAPSSQKTGQVFAGTEHAVSKTSQEVPATSKAAAIYDKLTNDENKLYCLFLQHNIPLFTVLNLELQEESPKIHVLLDRLQAFLQNVLTRFVKPKVLMASSQECDYKTNDNQREDNDLVIGSKVRELLQSGNFSDGQKRKFFSSDPLLMHARVANLERRQETPFVSVEYFVRRFHFMEDDIDTLELEYASYQSDPSVDKIDASKADLAWVAVSQLKDPTSGQFRYAHLVQVMMLILSISHSNASDERLFSLVRKNKTEFRASLSTATLSDVLTQKATCQSKGQNCHDMKFSDQLLTKCKGAAMAFCKQ</sequence>
<keyword evidence="3" id="KW-1185">Reference proteome</keyword>
<dbReference type="PANTHER" id="PTHR37162">
    <property type="entry name" value="HAT FAMILY DIMERISATION DOMAINCONTAINING PROTEIN-RELATED"/>
    <property type="match status" value="1"/>
</dbReference>
<proteinExistence type="predicted"/>
<dbReference type="Proteomes" id="UP000007110">
    <property type="component" value="Unassembled WGS sequence"/>
</dbReference>
<dbReference type="PANTHER" id="PTHR37162:SF10">
    <property type="entry name" value="DUF4371 DOMAIN-CONTAINING PROTEIN"/>
    <property type="match status" value="1"/>
</dbReference>
<dbReference type="OrthoDB" id="6782434at2759"/>
<dbReference type="GeneID" id="100891872"/>
<feature type="region of interest" description="Disordered" evidence="1">
    <location>
        <begin position="35"/>
        <end position="58"/>
    </location>
</feature>
<reference evidence="2" key="2">
    <citation type="submission" date="2021-01" db="UniProtKB">
        <authorList>
            <consortium name="EnsemblMetazoa"/>
        </authorList>
    </citation>
    <scope>IDENTIFICATION</scope>
</reference>
<dbReference type="InterPro" id="IPR012337">
    <property type="entry name" value="RNaseH-like_sf"/>
</dbReference>
<feature type="compositionally biased region" description="Low complexity" evidence="1">
    <location>
        <begin position="510"/>
        <end position="551"/>
    </location>
</feature>
<feature type="compositionally biased region" description="Low complexity" evidence="1">
    <location>
        <begin position="475"/>
        <end position="491"/>
    </location>
</feature>
<feature type="compositionally biased region" description="Polar residues" evidence="1">
    <location>
        <begin position="431"/>
        <end position="444"/>
    </location>
</feature>
<dbReference type="AlphaFoldDB" id="A0A7M7NPT6"/>
<dbReference type="RefSeq" id="XP_030839440.1">
    <property type="nucleotide sequence ID" value="XM_030983580.1"/>
</dbReference>
<dbReference type="SUPFAM" id="SSF53098">
    <property type="entry name" value="Ribonuclease H-like"/>
    <property type="match status" value="1"/>
</dbReference>
<feature type="compositionally biased region" description="Basic residues" evidence="1">
    <location>
        <begin position="41"/>
        <end position="57"/>
    </location>
</feature>
<dbReference type="EnsemblMetazoa" id="XM_030983580">
    <property type="protein sequence ID" value="XP_030839440"/>
    <property type="gene ID" value="LOC100891872"/>
</dbReference>
<evidence type="ECO:0008006" key="4">
    <source>
        <dbReference type="Google" id="ProtNLM"/>
    </source>
</evidence>
<dbReference type="KEGG" id="spu:100891872"/>
<feature type="compositionally biased region" description="Low complexity" evidence="1">
    <location>
        <begin position="446"/>
        <end position="458"/>
    </location>
</feature>
<evidence type="ECO:0000313" key="2">
    <source>
        <dbReference type="EnsemblMetazoa" id="XP_030839440"/>
    </source>
</evidence>
<accession>A0A7M7NPT6</accession>
<name>A0A7M7NPT6_STRPU</name>
<evidence type="ECO:0000313" key="3">
    <source>
        <dbReference type="Proteomes" id="UP000007110"/>
    </source>
</evidence>
<reference evidence="3" key="1">
    <citation type="submission" date="2015-02" db="EMBL/GenBank/DDBJ databases">
        <title>Genome sequencing for Strongylocentrotus purpuratus.</title>
        <authorList>
            <person name="Murali S."/>
            <person name="Liu Y."/>
            <person name="Vee V."/>
            <person name="English A."/>
            <person name="Wang M."/>
            <person name="Skinner E."/>
            <person name="Han Y."/>
            <person name="Muzny D.M."/>
            <person name="Worley K.C."/>
            <person name="Gibbs R.A."/>
        </authorList>
    </citation>
    <scope>NUCLEOTIDE SEQUENCE</scope>
</reference>
<protein>
    <recommendedName>
        <fullName evidence="4">DUF4371 domain-containing protein</fullName>
    </recommendedName>
</protein>
<feature type="compositionally biased region" description="Basic and acidic residues" evidence="1">
    <location>
        <begin position="555"/>
        <end position="566"/>
    </location>
</feature>
<feature type="region of interest" description="Disordered" evidence="1">
    <location>
        <begin position="400"/>
        <end position="590"/>
    </location>
</feature>